<dbReference type="GO" id="GO:0106361">
    <property type="term" value="F:protein-arginine rhamnosyltransferase activity"/>
    <property type="evidence" value="ECO:0007669"/>
    <property type="project" value="InterPro"/>
</dbReference>
<keyword evidence="8" id="KW-0251">Elongation factor</keyword>
<accession>A0A842HRR1</accession>
<dbReference type="Pfam" id="PF10093">
    <property type="entry name" value="EarP"/>
    <property type="match status" value="1"/>
</dbReference>
<reference evidence="8 9" key="1">
    <citation type="submission" date="2020-08" db="EMBL/GenBank/DDBJ databases">
        <title>Paraeoetvoesia sp. YC-7-48 draft genome sequence.</title>
        <authorList>
            <person name="Yao L."/>
        </authorList>
    </citation>
    <scope>NUCLEOTIDE SEQUENCE [LARGE SCALE GENOMIC DNA]</scope>
    <source>
        <strain evidence="9">YC-7-48</strain>
    </source>
</reference>
<dbReference type="GO" id="GO:0003746">
    <property type="term" value="F:translation elongation factor activity"/>
    <property type="evidence" value="ECO:0007669"/>
    <property type="project" value="UniProtKB-KW"/>
</dbReference>
<keyword evidence="2 8" id="KW-0808">Transferase</keyword>
<dbReference type="NCBIfam" id="TIGR03837">
    <property type="entry name" value="efp_Arg_rhamno"/>
    <property type="match status" value="1"/>
</dbReference>
<dbReference type="RefSeq" id="WP_185780195.1">
    <property type="nucleotide sequence ID" value="NZ_JACJUU010000009.1"/>
</dbReference>
<evidence type="ECO:0000256" key="5">
    <source>
        <dbReference type="ARBA" id="ARBA00024416"/>
    </source>
</evidence>
<dbReference type="AlphaFoldDB" id="A0A842HRR1"/>
<name>A0A842HRR1_9BURK</name>
<comment type="caution">
    <text evidence="8">The sequence shown here is derived from an EMBL/GenBank/DDBJ whole genome shotgun (WGS) entry which is preliminary data.</text>
</comment>
<evidence type="ECO:0000256" key="7">
    <source>
        <dbReference type="ARBA" id="ARBA00048472"/>
    </source>
</evidence>
<evidence type="ECO:0000256" key="3">
    <source>
        <dbReference type="ARBA" id="ARBA00024303"/>
    </source>
</evidence>
<comment type="catalytic activity">
    <reaction evidence="7">
        <text>dTDP-beta-L-rhamnose + L-arginyl-[protein] = N(omega)-(alpha-L-rhamnosyl)-L-arginyl-[protein] + dTDP + H(+)</text>
        <dbReference type="Rhea" id="RHEA:66692"/>
        <dbReference type="Rhea" id="RHEA-COMP:10532"/>
        <dbReference type="Rhea" id="RHEA-COMP:17096"/>
        <dbReference type="ChEBI" id="CHEBI:15378"/>
        <dbReference type="ChEBI" id="CHEBI:29965"/>
        <dbReference type="ChEBI" id="CHEBI:57510"/>
        <dbReference type="ChEBI" id="CHEBI:58369"/>
        <dbReference type="ChEBI" id="CHEBI:167445"/>
    </reaction>
    <physiologicalReaction direction="left-to-right" evidence="7">
        <dbReference type="Rhea" id="RHEA:66693"/>
    </physiologicalReaction>
</comment>
<keyword evidence="1" id="KW-0328">Glycosyltransferase</keyword>
<comment type="similarity">
    <text evidence="4">Belongs to the glycosyltransferase 104 family.</text>
</comment>
<keyword evidence="9" id="KW-1185">Reference proteome</keyword>
<protein>
    <recommendedName>
        <fullName evidence="5">Protein-arginine rhamnosyltransferase</fullName>
    </recommendedName>
    <alternativeName>
        <fullName evidence="6">EF-P arginine rhamnosyltransferase</fullName>
    </alternativeName>
</protein>
<dbReference type="PIRSF" id="PIRSF015557">
    <property type="entry name" value="UCP015557"/>
    <property type="match status" value="1"/>
</dbReference>
<evidence type="ECO:0000313" key="8">
    <source>
        <dbReference type="EMBL" id="MBC2770514.1"/>
    </source>
</evidence>
<gene>
    <name evidence="8" type="primary">earP</name>
    <name evidence="8" type="ORF">GTU67_11420</name>
</gene>
<keyword evidence="8" id="KW-0648">Protein biosynthesis</keyword>
<comment type="function">
    <text evidence="3">Protein-arginine rhamnosyltransferase that catalyzes the transfer of a single rhamnose to elongation factor P (EF-P) on 'Lys-32', a modification required for EF-P-dependent rescue of polyproline stalled ribosomes.</text>
</comment>
<evidence type="ECO:0000256" key="4">
    <source>
        <dbReference type="ARBA" id="ARBA00024346"/>
    </source>
</evidence>
<evidence type="ECO:0000256" key="6">
    <source>
        <dbReference type="ARBA" id="ARBA00030025"/>
    </source>
</evidence>
<evidence type="ECO:0000313" key="9">
    <source>
        <dbReference type="Proteomes" id="UP000545386"/>
    </source>
</evidence>
<proteinExistence type="inferred from homology"/>
<dbReference type="EMBL" id="JACJUU010000009">
    <property type="protein sequence ID" value="MBC2770514.1"/>
    <property type="molecule type" value="Genomic_DNA"/>
</dbReference>
<sequence length="365" mass="40956">MHFDIFCRVIDNFGDIGVCWRLARQLAHAPNGHHVTLWVDDIHRFQRIEASITLQPVQSLTHNITVVHWTTPALLREPGDVVIEAFSCDPPQTFIDAMKAKGSLWINLEYLSAEDWVESCHALPSLQSNGLRKFFFFPGFTPKTGGLLREHDLLAQRDAWQSDSRQRVAQLAALNVPADVIAGLQTGWRQALLFGYPGAPATALTDALEATQTPWVVLVPQGMHPDIINVATPHVRVVEIPFVDQAGFDRLLWRSDLNFVRGEDSLVRALWAGKPLVWQIYEQEDDTHLIKLQAWLAHSGYPDAVGQLMLAWNKKEDSAARQHLDTLLQGPAWDDWVAAAARWTDSLAQQPDLATNLTAFCARNC</sequence>
<dbReference type="InterPro" id="IPR016633">
    <property type="entry name" value="EarP"/>
</dbReference>
<evidence type="ECO:0000256" key="1">
    <source>
        <dbReference type="ARBA" id="ARBA00022676"/>
    </source>
</evidence>
<dbReference type="Proteomes" id="UP000545386">
    <property type="component" value="Unassembled WGS sequence"/>
</dbReference>
<evidence type="ECO:0000256" key="2">
    <source>
        <dbReference type="ARBA" id="ARBA00022679"/>
    </source>
</evidence>
<organism evidence="8 9">
    <name type="scientific">Pusillimonas minor</name>
    <dbReference type="NCBI Taxonomy" id="2697024"/>
    <lineage>
        <taxon>Bacteria</taxon>
        <taxon>Pseudomonadati</taxon>
        <taxon>Pseudomonadota</taxon>
        <taxon>Betaproteobacteria</taxon>
        <taxon>Burkholderiales</taxon>
        <taxon>Alcaligenaceae</taxon>
        <taxon>Pusillimonas</taxon>
    </lineage>
</organism>